<dbReference type="Proteomes" id="UP000887116">
    <property type="component" value="Unassembled WGS sequence"/>
</dbReference>
<comment type="caution">
    <text evidence="1">The sequence shown here is derived from an EMBL/GenBank/DDBJ whole genome shotgun (WGS) entry which is preliminary data.</text>
</comment>
<proteinExistence type="predicted"/>
<protein>
    <submittedName>
        <fullName evidence="1">Uncharacterized protein</fullName>
    </submittedName>
</protein>
<organism evidence="1 2">
    <name type="scientific">Trichonephila clavata</name>
    <name type="common">Joro spider</name>
    <name type="synonym">Nephila clavata</name>
    <dbReference type="NCBI Taxonomy" id="2740835"/>
    <lineage>
        <taxon>Eukaryota</taxon>
        <taxon>Metazoa</taxon>
        <taxon>Ecdysozoa</taxon>
        <taxon>Arthropoda</taxon>
        <taxon>Chelicerata</taxon>
        <taxon>Arachnida</taxon>
        <taxon>Araneae</taxon>
        <taxon>Araneomorphae</taxon>
        <taxon>Entelegynae</taxon>
        <taxon>Araneoidea</taxon>
        <taxon>Nephilidae</taxon>
        <taxon>Trichonephila</taxon>
    </lineage>
</organism>
<dbReference type="EMBL" id="BMAO01023003">
    <property type="protein sequence ID" value="GFQ85945.1"/>
    <property type="molecule type" value="Genomic_DNA"/>
</dbReference>
<evidence type="ECO:0000313" key="2">
    <source>
        <dbReference type="Proteomes" id="UP000887116"/>
    </source>
</evidence>
<accession>A0A8X6FP08</accession>
<name>A0A8X6FP08_TRICU</name>
<keyword evidence="2" id="KW-1185">Reference proteome</keyword>
<gene>
    <name evidence="1" type="ORF">TNCT_75431</name>
</gene>
<sequence>MNNREEAENHILNNDRMMEETVECTIEEGGVSNAENVMEGVTNSGEMFLWR</sequence>
<reference evidence="1" key="1">
    <citation type="submission" date="2020-07" db="EMBL/GenBank/DDBJ databases">
        <title>Multicomponent nature underlies the extraordinary mechanical properties of spider dragline silk.</title>
        <authorList>
            <person name="Kono N."/>
            <person name="Nakamura H."/>
            <person name="Mori M."/>
            <person name="Yoshida Y."/>
            <person name="Ohtoshi R."/>
            <person name="Malay A.D."/>
            <person name="Moran D.A.P."/>
            <person name="Tomita M."/>
            <person name="Numata K."/>
            <person name="Arakawa K."/>
        </authorList>
    </citation>
    <scope>NUCLEOTIDE SEQUENCE</scope>
</reference>
<evidence type="ECO:0000313" key="1">
    <source>
        <dbReference type="EMBL" id="GFQ85945.1"/>
    </source>
</evidence>
<feature type="non-terminal residue" evidence="1">
    <location>
        <position position="51"/>
    </location>
</feature>
<dbReference type="AlphaFoldDB" id="A0A8X6FP08"/>